<dbReference type="AlphaFoldDB" id="A0A9W9KNN2"/>
<dbReference type="Gene3D" id="3.60.21.10">
    <property type="match status" value="1"/>
</dbReference>
<feature type="domain" description="Calcineurin-like phosphoesterase" evidence="1">
    <location>
        <begin position="9"/>
        <end position="226"/>
    </location>
</feature>
<dbReference type="Pfam" id="PF00149">
    <property type="entry name" value="Metallophos"/>
    <property type="match status" value="1"/>
</dbReference>
<evidence type="ECO:0000313" key="2">
    <source>
        <dbReference type="EMBL" id="KAJ5113504.1"/>
    </source>
</evidence>
<dbReference type="InterPro" id="IPR004843">
    <property type="entry name" value="Calcineurin-like_PHP"/>
</dbReference>
<accession>A0A9W9KNN2</accession>
<comment type="caution">
    <text evidence="2">The sequence shown here is derived from an EMBL/GenBank/DDBJ whole genome shotgun (WGS) entry which is preliminary data.</text>
</comment>
<proteinExistence type="predicted"/>
<gene>
    <name evidence="2" type="ORF">N7456_002038</name>
</gene>
<evidence type="ECO:0000313" key="3">
    <source>
        <dbReference type="Proteomes" id="UP001149165"/>
    </source>
</evidence>
<dbReference type="EMBL" id="JAPQKH010000002">
    <property type="protein sequence ID" value="KAJ5113504.1"/>
    <property type="molecule type" value="Genomic_DNA"/>
</dbReference>
<dbReference type="GO" id="GO:0016787">
    <property type="term" value="F:hydrolase activity"/>
    <property type="evidence" value="ECO:0007669"/>
    <property type="project" value="InterPro"/>
</dbReference>
<name>A0A9W9KNN2_9EURO</name>
<keyword evidence="3" id="KW-1185">Reference proteome</keyword>
<reference evidence="2" key="1">
    <citation type="submission" date="2022-11" db="EMBL/GenBank/DDBJ databases">
        <authorList>
            <person name="Petersen C."/>
        </authorList>
    </citation>
    <scope>NUCLEOTIDE SEQUENCE</scope>
    <source>
        <strain evidence="2">IBT 30069</strain>
    </source>
</reference>
<dbReference type="Proteomes" id="UP001149165">
    <property type="component" value="Unassembled WGS sequence"/>
</dbReference>
<reference evidence="2" key="2">
    <citation type="journal article" date="2023" name="IMA Fungus">
        <title>Comparative genomic study of the Penicillium genus elucidates a diverse pangenome and 15 lateral gene transfer events.</title>
        <authorList>
            <person name="Petersen C."/>
            <person name="Sorensen T."/>
            <person name="Nielsen M.R."/>
            <person name="Sondergaard T.E."/>
            <person name="Sorensen J.L."/>
            <person name="Fitzpatrick D.A."/>
            <person name="Frisvad J.C."/>
            <person name="Nielsen K.L."/>
        </authorList>
    </citation>
    <scope>NUCLEOTIDE SEQUENCE</scope>
    <source>
        <strain evidence="2">IBT 30069</strain>
    </source>
</reference>
<protein>
    <recommendedName>
        <fullName evidence="1">Calcineurin-like phosphoesterase domain-containing protein</fullName>
    </recommendedName>
</protein>
<dbReference type="PANTHER" id="PTHR37844:SF2">
    <property type="entry name" value="SER_THR PROTEIN PHOSPHATASE SUPERFAMILY (AFU_ORTHOLOGUE AFUA_1G14840)"/>
    <property type="match status" value="1"/>
</dbReference>
<sequence>MSPVSFQILSDLHLETHPSYDSYAFPQTAGNLALLGDIGHVANDQLFTFLETQLNRFSVVLFLLGNHEPYHMSFKLARTKMRQFQTKMDKRMYLGKFIFLDQTRYDITDDITILGCTLFSKVSAMQEIAVESRIVDFRDILRWTVDNHNAAHDADVLWLNTEVSKIASEEPHRGIVIFSHHAPCIERCQHPRHTGSEVATGFATDLRGQTCWDSANVKAWASGHTHFNYNFTDGGKTILCNQKGYHLFPTEGFKADRVFIFGEDASTSLT</sequence>
<dbReference type="InterPro" id="IPR029052">
    <property type="entry name" value="Metallo-depent_PP-like"/>
</dbReference>
<dbReference type="SUPFAM" id="SSF56300">
    <property type="entry name" value="Metallo-dependent phosphatases"/>
    <property type="match status" value="1"/>
</dbReference>
<evidence type="ECO:0000259" key="1">
    <source>
        <dbReference type="Pfam" id="PF00149"/>
    </source>
</evidence>
<dbReference type="OrthoDB" id="550558at2759"/>
<dbReference type="PANTHER" id="PTHR37844">
    <property type="entry name" value="SER/THR PROTEIN PHOSPHATASE SUPERFAMILY (AFU_ORTHOLOGUE AFUA_1G14840)"/>
    <property type="match status" value="1"/>
</dbReference>
<organism evidence="2 3">
    <name type="scientific">Penicillium angulare</name>
    <dbReference type="NCBI Taxonomy" id="116970"/>
    <lineage>
        <taxon>Eukaryota</taxon>
        <taxon>Fungi</taxon>
        <taxon>Dikarya</taxon>
        <taxon>Ascomycota</taxon>
        <taxon>Pezizomycotina</taxon>
        <taxon>Eurotiomycetes</taxon>
        <taxon>Eurotiomycetidae</taxon>
        <taxon>Eurotiales</taxon>
        <taxon>Aspergillaceae</taxon>
        <taxon>Penicillium</taxon>
    </lineage>
</organism>